<keyword evidence="6" id="KW-0479">Metal-binding</keyword>
<dbReference type="EMBL" id="LFMY01000013">
    <property type="protein sequence ID" value="OKL57017.1"/>
    <property type="molecule type" value="Genomic_DNA"/>
</dbReference>
<organism evidence="20 21">
    <name type="scientific">Talaromyces atroroseus</name>
    <dbReference type="NCBI Taxonomy" id="1441469"/>
    <lineage>
        <taxon>Eukaryota</taxon>
        <taxon>Fungi</taxon>
        <taxon>Dikarya</taxon>
        <taxon>Ascomycota</taxon>
        <taxon>Pezizomycotina</taxon>
        <taxon>Eurotiomycetes</taxon>
        <taxon>Eurotiomycetidae</taxon>
        <taxon>Eurotiales</taxon>
        <taxon>Trichocomaceae</taxon>
        <taxon>Talaromyces</taxon>
        <taxon>Talaromyces sect. Trachyspermi</taxon>
    </lineage>
</organism>
<evidence type="ECO:0000256" key="8">
    <source>
        <dbReference type="ARBA" id="ARBA00022755"/>
    </source>
</evidence>
<comment type="caution">
    <text evidence="20">The sequence shown here is derived from an EMBL/GenBank/DDBJ whole genome shotgun (WGS) entry which is preliminary data.</text>
</comment>
<keyword evidence="11" id="KW-0464">Manganese</keyword>
<feature type="compositionally biased region" description="Basic and acidic residues" evidence="18">
    <location>
        <begin position="35"/>
        <end position="52"/>
    </location>
</feature>
<dbReference type="HAMAP" id="MF_00138">
    <property type="entry name" value="GARS"/>
    <property type="match status" value="1"/>
</dbReference>
<dbReference type="GeneID" id="31007724"/>
<dbReference type="InterPro" id="IPR037123">
    <property type="entry name" value="PRibGlycinamide_synth_C_sf"/>
</dbReference>
<evidence type="ECO:0000256" key="14">
    <source>
        <dbReference type="ARBA" id="ARBA00029444"/>
    </source>
</evidence>
<dbReference type="RefSeq" id="XP_020117138.1">
    <property type="nucleotide sequence ID" value="XM_020262877.1"/>
</dbReference>
<dbReference type="SUPFAM" id="SSF55326">
    <property type="entry name" value="PurM N-terminal domain-like"/>
    <property type="match status" value="1"/>
</dbReference>
<dbReference type="InterPro" id="IPR036921">
    <property type="entry name" value="PurM-like_N_sf"/>
</dbReference>
<evidence type="ECO:0000259" key="19">
    <source>
        <dbReference type="PROSITE" id="PS50975"/>
    </source>
</evidence>
<dbReference type="Pfam" id="PF00586">
    <property type="entry name" value="AIRS"/>
    <property type="match status" value="1"/>
</dbReference>
<evidence type="ECO:0000256" key="2">
    <source>
        <dbReference type="ARBA" id="ARBA00004686"/>
    </source>
</evidence>
<dbReference type="Pfam" id="PF01071">
    <property type="entry name" value="GARS_A"/>
    <property type="match status" value="1"/>
</dbReference>
<evidence type="ECO:0000256" key="17">
    <source>
        <dbReference type="PROSITE-ProRule" id="PRU00409"/>
    </source>
</evidence>
<dbReference type="GO" id="GO:0004637">
    <property type="term" value="F:phosphoribosylamine-glycine ligase activity"/>
    <property type="evidence" value="ECO:0007669"/>
    <property type="project" value="UniProtKB-EC"/>
</dbReference>
<evidence type="ECO:0000256" key="1">
    <source>
        <dbReference type="ARBA" id="ARBA00001946"/>
    </source>
</evidence>
<dbReference type="InterPro" id="IPR011054">
    <property type="entry name" value="Rudment_hybrid_motif"/>
</dbReference>
<protein>
    <recommendedName>
        <fullName evidence="19">ATP-grasp domain-containing protein</fullName>
    </recommendedName>
</protein>
<gene>
    <name evidence="20" type="ORF">UA08_07969</name>
</gene>
<dbReference type="InterPro" id="IPR013815">
    <property type="entry name" value="ATP_grasp_subdomain_1"/>
</dbReference>
<dbReference type="InterPro" id="IPR016185">
    <property type="entry name" value="PreATP-grasp_dom_sf"/>
</dbReference>
<dbReference type="FunFam" id="3.30.470.20:FF:000018">
    <property type="entry name" value="Trifunctional purine biosynthetic protein adenosine-3"/>
    <property type="match status" value="1"/>
</dbReference>
<comment type="catalytic activity">
    <reaction evidence="16">
        <text>2-formamido-N(1)-(5-O-phospho-beta-D-ribosyl)acetamidine + ATP = 5-amino-1-(5-phospho-beta-D-ribosyl)imidazole + ADP + phosphate + H(+)</text>
        <dbReference type="Rhea" id="RHEA:23032"/>
        <dbReference type="ChEBI" id="CHEBI:15378"/>
        <dbReference type="ChEBI" id="CHEBI:30616"/>
        <dbReference type="ChEBI" id="CHEBI:43474"/>
        <dbReference type="ChEBI" id="CHEBI:137981"/>
        <dbReference type="ChEBI" id="CHEBI:147287"/>
        <dbReference type="ChEBI" id="CHEBI:456216"/>
        <dbReference type="EC" id="6.3.3.1"/>
    </reaction>
</comment>
<feature type="region of interest" description="Disordered" evidence="18">
    <location>
        <begin position="630"/>
        <end position="730"/>
    </location>
</feature>
<evidence type="ECO:0000256" key="12">
    <source>
        <dbReference type="ARBA" id="ARBA00023268"/>
    </source>
</evidence>
<dbReference type="PROSITE" id="PS50975">
    <property type="entry name" value="ATP_GRASP"/>
    <property type="match status" value="1"/>
</dbReference>
<dbReference type="InterPro" id="IPR013943">
    <property type="entry name" value="Pet127"/>
</dbReference>
<dbReference type="Proteomes" id="UP000214365">
    <property type="component" value="Unassembled WGS sequence"/>
</dbReference>
<dbReference type="InterPro" id="IPR020560">
    <property type="entry name" value="PRibGlycinamide_synth_C-dom"/>
</dbReference>
<evidence type="ECO:0000256" key="13">
    <source>
        <dbReference type="ARBA" id="ARBA00029388"/>
    </source>
</evidence>
<comment type="similarity">
    <text evidence="4">In the N-terminal section; belongs to the GARS family.</text>
</comment>
<keyword evidence="7 17" id="KW-0547">Nucleotide-binding</keyword>
<keyword evidence="5" id="KW-0436">Ligase</keyword>
<comment type="pathway">
    <text evidence="3">Purine metabolism; IMP biosynthesis via de novo pathway; N(1)-(5-phospho-D-ribosyl)glycinamide from 5-phospho-alpha-D-ribose 1-diphosphate: step 2/2.</text>
</comment>
<evidence type="ECO:0000313" key="21">
    <source>
        <dbReference type="Proteomes" id="UP000214365"/>
    </source>
</evidence>
<name>A0A225AU73_TALAT</name>
<dbReference type="GO" id="GO:0005829">
    <property type="term" value="C:cytosol"/>
    <property type="evidence" value="ECO:0007669"/>
    <property type="project" value="TreeGrafter"/>
</dbReference>
<evidence type="ECO:0000256" key="7">
    <source>
        <dbReference type="ARBA" id="ARBA00022741"/>
    </source>
</evidence>
<keyword evidence="10" id="KW-0460">Magnesium</keyword>
<dbReference type="SMART" id="SM01209">
    <property type="entry name" value="GARS_A"/>
    <property type="match status" value="1"/>
</dbReference>
<feature type="compositionally biased region" description="Polar residues" evidence="18">
    <location>
        <begin position="150"/>
        <end position="167"/>
    </location>
</feature>
<dbReference type="InterPro" id="IPR010918">
    <property type="entry name" value="PurM-like_C_dom"/>
</dbReference>
<evidence type="ECO:0000313" key="20">
    <source>
        <dbReference type="EMBL" id="OKL57017.1"/>
    </source>
</evidence>
<proteinExistence type="inferred from homology"/>
<evidence type="ECO:0000256" key="3">
    <source>
        <dbReference type="ARBA" id="ARBA00005174"/>
    </source>
</evidence>
<dbReference type="Gene3D" id="3.30.1490.20">
    <property type="entry name" value="ATP-grasp fold, A domain"/>
    <property type="match status" value="1"/>
</dbReference>
<keyword evidence="8" id="KW-0658">Purine biosynthesis</keyword>
<feature type="region of interest" description="Disordered" evidence="18">
    <location>
        <begin position="32"/>
        <end position="131"/>
    </location>
</feature>
<evidence type="ECO:0000256" key="9">
    <source>
        <dbReference type="ARBA" id="ARBA00022840"/>
    </source>
</evidence>
<dbReference type="GO" id="GO:0000959">
    <property type="term" value="P:mitochondrial RNA metabolic process"/>
    <property type="evidence" value="ECO:0007669"/>
    <property type="project" value="InterPro"/>
</dbReference>
<dbReference type="InterPro" id="IPR020561">
    <property type="entry name" value="PRibGlycinamid_synth_ATP-grasp"/>
</dbReference>
<evidence type="ECO:0000256" key="5">
    <source>
        <dbReference type="ARBA" id="ARBA00022598"/>
    </source>
</evidence>
<keyword evidence="9 17" id="KW-0067">ATP-binding</keyword>
<dbReference type="FunFam" id="3.30.1490.20:FF:000006">
    <property type="entry name" value="phosphoribosylamine--glycine ligase, chloroplastic-like"/>
    <property type="match status" value="1"/>
</dbReference>
<keyword evidence="12" id="KW-0511">Multifunctional enzyme</keyword>
<feature type="domain" description="ATP-grasp" evidence="19">
    <location>
        <begin position="968"/>
        <end position="1176"/>
    </location>
</feature>
<dbReference type="PANTHER" id="PTHR10520">
    <property type="entry name" value="TRIFUNCTIONAL PURINE BIOSYNTHETIC PROTEIN ADENOSINE-3-RELATED"/>
    <property type="match status" value="1"/>
</dbReference>
<dbReference type="Pfam" id="PF02844">
    <property type="entry name" value="GARS_N"/>
    <property type="match status" value="1"/>
</dbReference>
<dbReference type="OrthoDB" id="2018833at2759"/>
<comment type="pathway">
    <text evidence="2">Purine metabolism; IMP biosynthesis via de novo pathway; 5-amino-1-(5-phospho-D-ribosyl)imidazole from N(2)-formyl-N(1)-(5-phospho-D-ribosyl)glycinamide: step 2/2.</text>
</comment>
<dbReference type="GO" id="GO:0046084">
    <property type="term" value="P:adenine biosynthetic process"/>
    <property type="evidence" value="ECO:0007669"/>
    <property type="project" value="TreeGrafter"/>
</dbReference>
<dbReference type="InterPro" id="IPR016188">
    <property type="entry name" value="PurM-like_N"/>
</dbReference>
<dbReference type="NCBIfam" id="TIGR00877">
    <property type="entry name" value="purD"/>
    <property type="match status" value="1"/>
</dbReference>
<dbReference type="SUPFAM" id="SSF56059">
    <property type="entry name" value="Glutathione synthetase ATP-binding domain-like"/>
    <property type="match status" value="1"/>
</dbReference>
<dbReference type="NCBIfam" id="TIGR00878">
    <property type="entry name" value="purM"/>
    <property type="match status" value="1"/>
</dbReference>
<dbReference type="SMART" id="SM01210">
    <property type="entry name" value="GARS_C"/>
    <property type="match status" value="1"/>
</dbReference>
<comment type="function">
    <text evidence="13">Catalyzes the second and fifth step in the 'de novo' purine biosynthesis pathway; contains phosphoribosylamine--glycine ligase (GARS) and phosphoribosylformylglycinamidine cyclo-ligase (AIRS) activities.</text>
</comment>
<keyword evidence="21" id="KW-1185">Reference proteome</keyword>
<dbReference type="CDD" id="cd02196">
    <property type="entry name" value="PurM"/>
    <property type="match status" value="1"/>
</dbReference>
<dbReference type="GO" id="GO:0046872">
    <property type="term" value="F:metal ion binding"/>
    <property type="evidence" value="ECO:0007669"/>
    <property type="project" value="UniProtKB-KW"/>
</dbReference>
<feature type="compositionally biased region" description="Basic and acidic residues" evidence="18">
    <location>
        <begin position="654"/>
        <end position="671"/>
    </location>
</feature>
<dbReference type="GO" id="GO:0006189">
    <property type="term" value="P:'de novo' IMP biosynthetic process"/>
    <property type="evidence" value="ECO:0007669"/>
    <property type="project" value="UniProtKB-UniPathway"/>
</dbReference>
<evidence type="ECO:0000256" key="4">
    <source>
        <dbReference type="ARBA" id="ARBA00007423"/>
    </source>
</evidence>
<dbReference type="FunFam" id="3.40.50.20:FF:000006">
    <property type="entry name" value="Phosphoribosylamine--glycine ligase, chloroplastic"/>
    <property type="match status" value="1"/>
</dbReference>
<feature type="compositionally biased region" description="Polar residues" evidence="18">
    <location>
        <begin position="60"/>
        <end position="70"/>
    </location>
</feature>
<dbReference type="InterPro" id="IPR036676">
    <property type="entry name" value="PurM-like_C_sf"/>
</dbReference>
<dbReference type="HAMAP" id="MF_00741">
    <property type="entry name" value="AIRS"/>
    <property type="match status" value="1"/>
</dbReference>
<dbReference type="GO" id="GO:0005739">
    <property type="term" value="C:mitochondrion"/>
    <property type="evidence" value="ECO:0007669"/>
    <property type="project" value="InterPro"/>
</dbReference>
<dbReference type="InterPro" id="IPR011761">
    <property type="entry name" value="ATP-grasp"/>
</dbReference>
<evidence type="ECO:0000256" key="11">
    <source>
        <dbReference type="ARBA" id="ARBA00023211"/>
    </source>
</evidence>
<dbReference type="SUPFAM" id="SSF52440">
    <property type="entry name" value="PreATP-grasp domain"/>
    <property type="match status" value="1"/>
</dbReference>
<dbReference type="PANTHER" id="PTHR10520:SF12">
    <property type="entry name" value="TRIFUNCTIONAL PURINE BIOSYNTHETIC PROTEIN ADENOSINE-3"/>
    <property type="match status" value="1"/>
</dbReference>
<dbReference type="GO" id="GO:0005524">
    <property type="term" value="F:ATP binding"/>
    <property type="evidence" value="ECO:0007669"/>
    <property type="project" value="UniProtKB-UniRule"/>
</dbReference>
<evidence type="ECO:0000256" key="6">
    <source>
        <dbReference type="ARBA" id="ARBA00022723"/>
    </source>
</evidence>
<dbReference type="GO" id="GO:0004641">
    <property type="term" value="F:phosphoribosylformylglycinamidine cyclo-ligase activity"/>
    <property type="evidence" value="ECO:0007669"/>
    <property type="project" value="UniProtKB-EC"/>
</dbReference>
<dbReference type="Gene3D" id="3.90.600.10">
    <property type="entry name" value="Phosphoribosylglycinamide synthetase, C-terminal domain"/>
    <property type="match status" value="1"/>
</dbReference>
<dbReference type="FunFam" id="3.90.650.10:FF:000007">
    <property type="entry name" value="Trifunctional purine biosynthetic protein adenosine-3"/>
    <property type="match status" value="1"/>
</dbReference>
<comment type="cofactor">
    <cofactor evidence="1">
        <name>Mg(2+)</name>
        <dbReference type="ChEBI" id="CHEBI:18420"/>
    </cofactor>
</comment>
<dbReference type="InterPro" id="IPR000115">
    <property type="entry name" value="PRibGlycinamide_synth"/>
</dbReference>
<dbReference type="InterPro" id="IPR004733">
    <property type="entry name" value="PurM_cligase"/>
</dbReference>
<dbReference type="Gene3D" id="3.40.50.20">
    <property type="match status" value="1"/>
</dbReference>
<comment type="similarity">
    <text evidence="14">In the C-terminal section; belongs to the AIR synthase family.</text>
</comment>
<dbReference type="FunFam" id="3.90.600.10:FF:000001">
    <property type="entry name" value="Trifunctional purine biosynthetic protein adenosine-3"/>
    <property type="match status" value="1"/>
</dbReference>
<dbReference type="SUPFAM" id="SSF56042">
    <property type="entry name" value="PurM C-terminal domain-like"/>
    <property type="match status" value="1"/>
</dbReference>
<feature type="region of interest" description="Disordered" evidence="18">
    <location>
        <begin position="150"/>
        <end position="207"/>
    </location>
</feature>
<dbReference type="UniPathway" id="UPA00074">
    <property type="reaction ID" value="UER00125"/>
</dbReference>
<dbReference type="Pfam" id="PF08634">
    <property type="entry name" value="Pet127"/>
    <property type="match status" value="1"/>
</dbReference>
<evidence type="ECO:0000256" key="16">
    <source>
        <dbReference type="ARBA" id="ARBA00049057"/>
    </source>
</evidence>
<feature type="compositionally biased region" description="Basic and acidic residues" evidence="18">
    <location>
        <begin position="690"/>
        <end position="711"/>
    </location>
</feature>
<dbReference type="InterPro" id="IPR020562">
    <property type="entry name" value="PRibGlycinamide_synth_N"/>
</dbReference>
<reference evidence="20 21" key="1">
    <citation type="submission" date="2015-06" db="EMBL/GenBank/DDBJ databases">
        <title>Talaromyces atroroseus IBT 11181 draft genome.</title>
        <authorList>
            <person name="Rasmussen K.B."/>
            <person name="Rasmussen S."/>
            <person name="Petersen B."/>
            <person name="Sicheritz-Ponten T."/>
            <person name="Mortensen U.H."/>
            <person name="Thrane U."/>
        </authorList>
    </citation>
    <scope>NUCLEOTIDE SEQUENCE [LARGE SCALE GENOMIC DNA]</scope>
    <source>
        <strain evidence="20 21">IBT 11181</strain>
    </source>
</reference>
<dbReference type="Gene3D" id="3.90.650.10">
    <property type="entry name" value="PurM-like C-terminal domain"/>
    <property type="match status" value="1"/>
</dbReference>
<dbReference type="FunFam" id="3.30.1330.10:FF:000001">
    <property type="entry name" value="Phosphoribosylformylglycinamidine cyclo-ligase"/>
    <property type="match status" value="1"/>
</dbReference>
<dbReference type="Gene3D" id="3.30.1330.10">
    <property type="entry name" value="PurM-like, N-terminal domain"/>
    <property type="match status" value="1"/>
</dbReference>
<dbReference type="Pfam" id="PF02769">
    <property type="entry name" value="AIRS_C"/>
    <property type="match status" value="1"/>
</dbReference>
<accession>A0A225AU73</accession>
<dbReference type="Gene3D" id="3.30.470.20">
    <property type="entry name" value="ATP-grasp fold, B domain"/>
    <property type="match status" value="1"/>
</dbReference>
<evidence type="ECO:0000256" key="15">
    <source>
        <dbReference type="ARBA" id="ARBA00047843"/>
    </source>
</evidence>
<sequence>MLHTTLRSVSGPVRSRIFVPQRLAISRYYTTPVNENDKGNLPHGDPVKEDTNAIKISGTDGDSTANSTPITDALSVDNANSFRESHDGPPHNEQSGEHVEKNQSSTTEKASDEQPVRRVGPKRYGKRPKKRLDDNAFVLKYVHARIKALRTNTPSQTGTQGDLSSSEIESEKIDQGYAGQEANSNAQRKAAPRQKVVQTKPPRKRMAGTVRPAGVNMQTGSFRANDLELKALDIDTPPVPNLAFGLDRVLFNPGVYHLRDPRSRVYNFDPYVGVIMPVTEFDYKTLKKYVTSSKDESLMQLAREQKKKYVGSSSSMTGVLSHFHYLLSNWRPIDRSTVSQGFPETMQTFTRLSRGPAAVFLHYKEEGVYAIDADKEFDSATILMSLGKSLEKLLTMPKEEFERYRRTHVNKITPEEESTLPESHHYSTLGDFIMRSQLDAHDPRLPGTGMFDLKTRAVVSIRMNASNYEGGLGYEIHDRFGNFESYEREYYDMIRAAFLKYSLQVRVGRMDGVFVAFHNTERIFGFQYIPISEMDLALHGTSNPGVGDKEFQLSIKLWNKILDKATAKYPGRSLRFHFETLENDQPSMLIFAQPVTDEQIKAIQEKNKTEIEQYEQQLLYPESIVQDEVAEDTDAVTEESKDEATTEATDDAEREGFLDSALDRLIRKSESVVDDSNDAAAESTTNNSSTHEENKEKVERHEKQPEEKPADNLEEQPGTQEEQKQKRPDEPEELFCMELSIQNIVNGRRVLRPMGTLRRRYNWEVEYTLSELPNDGALSTMSLYRSMCKRRKLALAAKKQENRSFYARYLRKLALKGKRFRAYQNKLDEKEGVVVFKERKVGPPATSTTQSKMLQERLRVLVVGSGGREHAFAWKLSESPSVDTVYVAPGNGGTGLGAPSKIVNAAVKADDYPGLVAFAQKNNVNLVVPGPEAPLVDGIQGYFQAVGIRCFGPTKSAARMEGSKAFSKDFMKRHNIPTAAYENFTDYEAARKYLDSVTHDVVIKASGLAAGKGVVLPTTKEEAHAALREIMLDHQFGEAGDEVVIEEYLEGDELSILTFSDGYTIKSLPPAQDHKRIFDGDQGPNTGGMGCYAPTLIASKEVMAEVDRDILQPTINGMRREGFPFVGILFTGLMMTKNGPKVLEYNVRGGDPETETLLPLLSKDTDLAEIMVACTEHWLDGVSISVEPNFSTTVIGVSEGYPGSYEKGRPITLDPVPEDTLIFHAGTSLVNNILQATGGRVIAATSVASTLEEAVRKAYVGISTIHFQGMHYRKDIAHRAFRDAAKQQQNKNDDGFTYASAGVSIDAGNDLVNKIKASVARTRRPGSDAVIGGFGGTFSLAAANPAYHPLSPTLIGAIDGVGTKLKIAHAVGVHDTVGIDLVAMNVNDLVVQGAEPLFFLDCYSCGKLDVQTAASFVTGVAEGCFQAGCALIGGETAEMPGLFLDEAYDAVGAAVGAINTNGENARALLPNTSAMKPGDTLLALASAGVHSNGFSLVRKIVEHSGLGYDDDVPFTFSPSTSTSSSLTKREKQTLGTALLTPTRIYVKPLLKALTVPSSSSSSTSSTAIKGMAHITGGGLLENVPRMLPSTLSAHIDVSAWSLPPVFRWLKATGKVSAHEMSRAFNCGVGMVLVVDSSRVEDVLRVLEGEGETVYRIGELRVRQEGEEGEGCVLTGLETWDV</sequence>
<evidence type="ECO:0000256" key="10">
    <source>
        <dbReference type="ARBA" id="ARBA00022842"/>
    </source>
</evidence>
<evidence type="ECO:0000256" key="18">
    <source>
        <dbReference type="SAM" id="MobiDB-lite"/>
    </source>
</evidence>
<dbReference type="Pfam" id="PF02843">
    <property type="entry name" value="GARS_C"/>
    <property type="match status" value="1"/>
</dbReference>
<dbReference type="STRING" id="1441469.A0A225AU73"/>
<dbReference type="SUPFAM" id="SSF51246">
    <property type="entry name" value="Rudiment single hybrid motif"/>
    <property type="match status" value="1"/>
</dbReference>
<comment type="catalytic activity">
    <reaction evidence="15">
        <text>5-phospho-beta-D-ribosylamine + glycine + ATP = N(1)-(5-phospho-beta-D-ribosyl)glycinamide + ADP + phosphate + H(+)</text>
        <dbReference type="Rhea" id="RHEA:17453"/>
        <dbReference type="ChEBI" id="CHEBI:15378"/>
        <dbReference type="ChEBI" id="CHEBI:30616"/>
        <dbReference type="ChEBI" id="CHEBI:43474"/>
        <dbReference type="ChEBI" id="CHEBI:57305"/>
        <dbReference type="ChEBI" id="CHEBI:58681"/>
        <dbReference type="ChEBI" id="CHEBI:143788"/>
        <dbReference type="ChEBI" id="CHEBI:456216"/>
        <dbReference type="EC" id="6.3.4.13"/>
    </reaction>
</comment>
<feature type="compositionally biased region" description="Basic and acidic residues" evidence="18">
    <location>
        <begin position="83"/>
        <end position="101"/>
    </location>
</feature>
<feature type="compositionally biased region" description="Basic residues" evidence="18">
    <location>
        <begin position="119"/>
        <end position="130"/>
    </location>
</feature>